<reference evidence="10 11" key="1">
    <citation type="submission" date="2020-07" db="EMBL/GenBank/DDBJ databases">
        <authorList>
            <person name="Feng X."/>
        </authorList>
    </citation>
    <scope>NUCLEOTIDE SEQUENCE [LARGE SCALE GENOMIC DNA]</scope>
    <source>
        <strain evidence="10 11">JCM14086</strain>
    </source>
</reference>
<evidence type="ECO:0000256" key="2">
    <source>
        <dbReference type="ARBA" id="ARBA00005658"/>
    </source>
</evidence>
<protein>
    <submittedName>
        <fullName evidence="10">BCCT family transporter</fullName>
    </submittedName>
</protein>
<name>A0A7X1AW44_9BACT</name>
<keyword evidence="5 9" id="KW-0812">Transmembrane</keyword>
<evidence type="ECO:0000256" key="7">
    <source>
        <dbReference type="ARBA" id="ARBA00023136"/>
    </source>
</evidence>
<keyword evidence="11" id="KW-1185">Reference proteome</keyword>
<dbReference type="Pfam" id="PF02028">
    <property type="entry name" value="BCCT"/>
    <property type="match status" value="1"/>
</dbReference>
<organism evidence="10 11">
    <name type="scientific">Puniceicoccus vermicola</name>
    <dbReference type="NCBI Taxonomy" id="388746"/>
    <lineage>
        <taxon>Bacteria</taxon>
        <taxon>Pseudomonadati</taxon>
        <taxon>Verrucomicrobiota</taxon>
        <taxon>Opitutia</taxon>
        <taxon>Puniceicoccales</taxon>
        <taxon>Puniceicoccaceae</taxon>
        <taxon>Puniceicoccus</taxon>
    </lineage>
</organism>
<gene>
    <name evidence="10" type="ORF">H5P30_04650</name>
</gene>
<keyword evidence="3" id="KW-0813">Transport</keyword>
<comment type="similarity">
    <text evidence="2">Belongs to the BCCT transporter (TC 2.A.15) family.</text>
</comment>
<keyword evidence="4" id="KW-1003">Cell membrane</keyword>
<feature type="transmembrane region" description="Helical" evidence="9">
    <location>
        <begin position="511"/>
        <end position="530"/>
    </location>
</feature>
<dbReference type="NCBIfam" id="TIGR00842">
    <property type="entry name" value="bcct"/>
    <property type="match status" value="1"/>
</dbReference>
<feature type="transmembrane region" description="Helical" evidence="9">
    <location>
        <begin position="458"/>
        <end position="484"/>
    </location>
</feature>
<evidence type="ECO:0000256" key="8">
    <source>
        <dbReference type="SAM" id="MobiDB-lite"/>
    </source>
</evidence>
<evidence type="ECO:0000256" key="6">
    <source>
        <dbReference type="ARBA" id="ARBA00022989"/>
    </source>
</evidence>
<dbReference type="InterPro" id="IPR000060">
    <property type="entry name" value="BCCT_transptr"/>
</dbReference>
<dbReference type="PANTHER" id="PTHR30047">
    <property type="entry name" value="HIGH-AFFINITY CHOLINE TRANSPORT PROTEIN-RELATED"/>
    <property type="match status" value="1"/>
</dbReference>
<evidence type="ECO:0000256" key="1">
    <source>
        <dbReference type="ARBA" id="ARBA00004651"/>
    </source>
</evidence>
<feature type="transmembrane region" description="Helical" evidence="9">
    <location>
        <begin position="536"/>
        <end position="556"/>
    </location>
</feature>
<dbReference type="PROSITE" id="PS01303">
    <property type="entry name" value="BCCT"/>
    <property type="match status" value="1"/>
</dbReference>
<sequence>MSIDPRPSKESIEKRSLAEKLRKAEKTAREKAIREREKFRGLQIRPTATLLDGDKKNREPGDRNWSGLGFDIHPHVTGASVIVLVVLIAAILFFDERADVVADNMKEWIATTFGWFFVFAANIFIAAAAYFAFSRLGRVRIGGKKARPEFSTPAWYAMLLSAGMGIGLMFWSVGEPIYHYDSPSPMFSGVEGNTPEAAEAAMVTTFYHWGLHPWAIYAIVGLGLAFFAYNRGLPLTIRSIFHPILGDRIYGFWGNVIDVLSVLATLAGLATSLGLGVAQVNAGLDYLFGIGISIPIQIMLIAVITGMATMSVVAGLDGGVKRLSEINMGLAGIFMIFVLIAGPTIYILSGFTQNLGSYLTILPELSLWTETYRGSDWQGGWTVFYWAWWISWSPFVGMFIARISKGRTVREFILGVILVPTLLSFIWMSVFGGSAIWLQAGGVSDIYGAVSNDVSTALFAMLESFPMTTILSIIGIFLVTVFFVTSSDSGSLVVDHLTSGGKLDSPVPQRVFWAIMEGVLAAVLLLGGGLQTLQTASITTGLPFTLILLCIIYTLYIGLSQEVYVEEAVQKRLTEVRADHRLDEAISTAQEEIIETVNSETKNT</sequence>
<feature type="transmembrane region" description="Helical" evidence="9">
    <location>
        <begin position="413"/>
        <end position="438"/>
    </location>
</feature>
<dbReference type="PANTHER" id="PTHR30047:SF7">
    <property type="entry name" value="HIGH-AFFINITY CHOLINE TRANSPORT PROTEIN"/>
    <property type="match status" value="1"/>
</dbReference>
<keyword evidence="7 9" id="KW-0472">Membrane</keyword>
<feature type="transmembrane region" description="Helical" evidence="9">
    <location>
        <begin position="286"/>
        <end position="316"/>
    </location>
</feature>
<proteinExistence type="inferred from homology"/>
<feature type="transmembrane region" description="Helical" evidence="9">
    <location>
        <begin position="76"/>
        <end position="94"/>
    </location>
</feature>
<feature type="transmembrane region" description="Helical" evidence="9">
    <location>
        <begin position="211"/>
        <end position="229"/>
    </location>
</feature>
<feature type="transmembrane region" description="Helical" evidence="9">
    <location>
        <begin position="383"/>
        <end position="401"/>
    </location>
</feature>
<accession>A0A7X1AW44</accession>
<evidence type="ECO:0000256" key="9">
    <source>
        <dbReference type="SAM" id="Phobius"/>
    </source>
</evidence>
<dbReference type="InterPro" id="IPR018093">
    <property type="entry name" value="BCCT_CS"/>
</dbReference>
<dbReference type="Proteomes" id="UP000525652">
    <property type="component" value="Unassembled WGS sequence"/>
</dbReference>
<keyword evidence="6 9" id="KW-1133">Transmembrane helix</keyword>
<comment type="caution">
    <text evidence="10">The sequence shown here is derived from an EMBL/GenBank/DDBJ whole genome shotgun (WGS) entry which is preliminary data.</text>
</comment>
<dbReference type="GO" id="GO:0022857">
    <property type="term" value="F:transmembrane transporter activity"/>
    <property type="evidence" value="ECO:0007669"/>
    <property type="project" value="InterPro"/>
</dbReference>
<feature type="transmembrane region" description="Helical" evidence="9">
    <location>
        <begin position="328"/>
        <end position="348"/>
    </location>
</feature>
<evidence type="ECO:0000256" key="5">
    <source>
        <dbReference type="ARBA" id="ARBA00022692"/>
    </source>
</evidence>
<comment type="subcellular location">
    <subcellularLocation>
        <location evidence="1">Cell membrane</location>
        <topology evidence="1">Multi-pass membrane protein</topology>
    </subcellularLocation>
</comment>
<feature type="transmembrane region" description="Helical" evidence="9">
    <location>
        <begin position="114"/>
        <end position="133"/>
    </location>
</feature>
<evidence type="ECO:0000256" key="3">
    <source>
        <dbReference type="ARBA" id="ARBA00022448"/>
    </source>
</evidence>
<evidence type="ECO:0000313" key="10">
    <source>
        <dbReference type="EMBL" id="MBC2601066.1"/>
    </source>
</evidence>
<dbReference type="RefSeq" id="WP_185691792.1">
    <property type="nucleotide sequence ID" value="NZ_JACHVA010000046.1"/>
</dbReference>
<feature type="transmembrane region" description="Helical" evidence="9">
    <location>
        <begin position="250"/>
        <end position="274"/>
    </location>
</feature>
<dbReference type="GO" id="GO:0005886">
    <property type="term" value="C:plasma membrane"/>
    <property type="evidence" value="ECO:0007669"/>
    <property type="project" value="UniProtKB-SubCell"/>
</dbReference>
<feature type="transmembrane region" description="Helical" evidence="9">
    <location>
        <begin position="154"/>
        <end position="173"/>
    </location>
</feature>
<evidence type="ECO:0000256" key="4">
    <source>
        <dbReference type="ARBA" id="ARBA00022475"/>
    </source>
</evidence>
<evidence type="ECO:0000313" key="11">
    <source>
        <dbReference type="Proteomes" id="UP000525652"/>
    </source>
</evidence>
<dbReference type="AlphaFoldDB" id="A0A7X1AW44"/>
<feature type="region of interest" description="Disordered" evidence="8">
    <location>
        <begin position="1"/>
        <end position="24"/>
    </location>
</feature>
<dbReference type="EMBL" id="JACHVA010000046">
    <property type="protein sequence ID" value="MBC2601066.1"/>
    <property type="molecule type" value="Genomic_DNA"/>
</dbReference>